<dbReference type="Proteomes" id="UP000319255">
    <property type="component" value="Unassembled WGS sequence"/>
</dbReference>
<evidence type="ECO:0000313" key="3">
    <source>
        <dbReference type="Proteomes" id="UP000319255"/>
    </source>
</evidence>
<name>A0A501WNM3_9RHOB</name>
<dbReference type="OrthoDB" id="9130422at2"/>
<reference evidence="2 3" key="1">
    <citation type="submission" date="2019-06" db="EMBL/GenBank/DDBJ databases">
        <title>A novel bacterium of genus Amaricoccus, isolated from marine sediment.</title>
        <authorList>
            <person name="Huang H."/>
            <person name="Mo K."/>
            <person name="Hu Y."/>
        </authorList>
    </citation>
    <scope>NUCLEOTIDE SEQUENCE [LARGE SCALE GENOMIC DNA]</scope>
    <source>
        <strain evidence="2 3">HB172011</strain>
    </source>
</reference>
<evidence type="ECO:0000313" key="2">
    <source>
        <dbReference type="EMBL" id="TPE49940.1"/>
    </source>
</evidence>
<organism evidence="2 3">
    <name type="scientific">Amaricoccus solimangrovi</name>
    <dbReference type="NCBI Taxonomy" id="2589815"/>
    <lineage>
        <taxon>Bacteria</taxon>
        <taxon>Pseudomonadati</taxon>
        <taxon>Pseudomonadota</taxon>
        <taxon>Alphaproteobacteria</taxon>
        <taxon>Rhodobacterales</taxon>
        <taxon>Paracoccaceae</taxon>
        <taxon>Amaricoccus</taxon>
    </lineage>
</organism>
<proteinExistence type="predicted"/>
<dbReference type="AlphaFoldDB" id="A0A501WNM3"/>
<dbReference type="InterPro" id="IPR032347">
    <property type="entry name" value="DUF4864"/>
</dbReference>
<evidence type="ECO:0000259" key="1">
    <source>
        <dbReference type="PROSITE" id="PS51231"/>
    </source>
</evidence>
<gene>
    <name evidence="2" type="ORF">FJM51_13375</name>
</gene>
<keyword evidence="3" id="KW-1185">Reference proteome</keyword>
<dbReference type="RefSeq" id="WP_140454638.1">
    <property type="nucleotide sequence ID" value="NZ_VFRP01000012.1"/>
</dbReference>
<protein>
    <submittedName>
        <fullName evidence="2">DUF4864 domain-containing protein</fullName>
    </submittedName>
</protein>
<feature type="domain" description="DAD" evidence="1">
    <location>
        <begin position="24"/>
        <end position="57"/>
    </location>
</feature>
<dbReference type="InterPro" id="IPR014767">
    <property type="entry name" value="DAD_dom"/>
</dbReference>
<dbReference type="Pfam" id="PF16156">
    <property type="entry name" value="DUF4864"/>
    <property type="match status" value="1"/>
</dbReference>
<dbReference type="PROSITE" id="PS51231">
    <property type="entry name" value="DAD"/>
    <property type="match status" value="1"/>
</dbReference>
<comment type="caution">
    <text evidence="2">The sequence shown here is derived from an EMBL/GenBank/DDBJ whole genome shotgun (WGS) entry which is preliminary data.</text>
</comment>
<dbReference type="EMBL" id="VFRP01000012">
    <property type="protein sequence ID" value="TPE49940.1"/>
    <property type="molecule type" value="Genomic_DNA"/>
</dbReference>
<accession>A0A501WNM3</accession>
<sequence length="144" mass="15375">MRFRATIAVIAGSLGLGGGKAPPDETVEIRAVISDLVRAVRAGDARGADRLVSRQARRESGGPRTFARATLDAHPELRSDSAVQFAGIAESGRQRLQSALITDGAGALHFVDWQMVRDGDRWVVNAIQFRAATEARAAPEAVRS</sequence>